<dbReference type="EMBL" id="VFOU01000001">
    <property type="protein sequence ID" value="TQL74394.1"/>
    <property type="molecule type" value="Genomic_DNA"/>
</dbReference>
<dbReference type="SMART" id="SM00062">
    <property type="entry name" value="PBPb"/>
    <property type="match status" value="1"/>
</dbReference>
<proteinExistence type="predicted"/>
<evidence type="ECO:0000256" key="2">
    <source>
        <dbReference type="SAM" id="Phobius"/>
    </source>
</evidence>
<name>A0A543AP88_9MICC</name>
<evidence type="ECO:0000259" key="3">
    <source>
        <dbReference type="SMART" id="SM00062"/>
    </source>
</evidence>
<gene>
    <name evidence="4" type="ORF">FB556_0858</name>
</gene>
<sequence>MPPRKACGDYTFRMPISARTASSSLRILFKGIVGAVLAIVLLAGCVTNEEQGNPEGWQEIVPAENPELAALVPEDIAAKGYLSMGTNPPFAPFEFKNSQGDIIGLEIDLARALAGVLGLELRTVEQDFAMILPAVSAGTLDFGGSGFTDTEERRKNYDFVNTLNAGVRWAQRADREDTIDPDHACGLTVAVQRTTVSETDDVRPKSEECVAAGKPAIEVLSYDTSDTAATALVLGRADAFSADSPVLSWAVERSDGRMVEVGEMFQAAPYGFAVPKDSELGDALAAAMEQLIADGTYEELLAQWNITEGLLDHAQINGQPLVEG</sequence>
<dbReference type="PANTHER" id="PTHR35936">
    <property type="entry name" value="MEMBRANE-BOUND LYTIC MUREIN TRANSGLYCOSYLASE F"/>
    <property type="match status" value="1"/>
</dbReference>
<evidence type="ECO:0000313" key="4">
    <source>
        <dbReference type="EMBL" id="TQL74394.1"/>
    </source>
</evidence>
<comment type="caution">
    <text evidence="4">The sequence shown here is derived from an EMBL/GenBank/DDBJ whole genome shotgun (WGS) entry which is preliminary data.</text>
</comment>
<dbReference type="Gene3D" id="3.40.190.10">
    <property type="entry name" value="Periplasmic binding protein-like II"/>
    <property type="match status" value="2"/>
</dbReference>
<keyword evidence="5" id="KW-1185">Reference proteome</keyword>
<dbReference type="PANTHER" id="PTHR35936:SF17">
    <property type="entry name" value="ARGININE-BINDING EXTRACELLULAR PROTEIN ARTP"/>
    <property type="match status" value="1"/>
</dbReference>
<dbReference type="SUPFAM" id="SSF53850">
    <property type="entry name" value="Periplasmic binding protein-like II"/>
    <property type="match status" value="1"/>
</dbReference>
<keyword evidence="2" id="KW-1133">Transmembrane helix</keyword>
<dbReference type="InterPro" id="IPR001638">
    <property type="entry name" value="Solute-binding_3/MltF_N"/>
</dbReference>
<dbReference type="CDD" id="cd01004">
    <property type="entry name" value="PBP2_MidA_like"/>
    <property type="match status" value="1"/>
</dbReference>
<evidence type="ECO:0000313" key="5">
    <source>
        <dbReference type="Proteomes" id="UP000319746"/>
    </source>
</evidence>
<dbReference type="AlphaFoldDB" id="A0A543AP88"/>
<protein>
    <submittedName>
        <fullName evidence="4">Amino acid ABC transporter substrate-binding protein (PAAT family)</fullName>
    </submittedName>
</protein>
<keyword evidence="2" id="KW-0472">Membrane</keyword>
<dbReference type="Proteomes" id="UP000319746">
    <property type="component" value="Unassembled WGS sequence"/>
</dbReference>
<feature type="transmembrane region" description="Helical" evidence="2">
    <location>
        <begin position="27"/>
        <end position="44"/>
    </location>
</feature>
<keyword evidence="1" id="KW-0732">Signal</keyword>
<accession>A0A543AP88</accession>
<feature type="domain" description="Solute-binding protein family 3/N-terminal" evidence="3">
    <location>
        <begin position="81"/>
        <end position="309"/>
    </location>
</feature>
<organism evidence="4 5">
    <name type="scientific">Enteractinococcus coprophilus</name>
    <dbReference type="NCBI Taxonomy" id="1027633"/>
    <lineage>
        <taxon>Bacteria</taxon>
        <taxon>Bacillati</taxon>
        <taxon>Actinomycetota</taxon>
        <taxon>Actinomycetes</taxon>
        <taxon>Micrococcales</taxon>
        <taxon>Micrococcaceae</taxon>
    </lineage>
</organism>
<evidence type="ECO:0000256" key="1">
    <source>
        <dbReference type="ARBA" id="ARBA00022729"/>
    </source>
</evidence>
<keyword evidence="2" id="KW-0812">Transmembrane</keyword>
<reference evidence="4 5" key="1">
    <citation type="submission" date="2019-06" db="EMBL/GenBank/DDBJ databases">
        <title>Sequencing the genomes of 1000 actinobacteria strains.</title>
        <authorList>
            <person name="Klenk H.-P."/>
        </authorList>
    </citation>
    <scope>NUCLEOTIDE SEQUENCE [LARGE SCALE GENOMIC DNA]</scope>
    <source>
        <strain evidence="4 5">DSM 24083</strain>
    </source>
</reference>
<dbReference type="Pfam" id="PF00497">
    <property type="entry name" value="SBP_bac_3"/>
    <property type="match status" value="1"/>
</dbReference>